<feature type="transmembrane region" description="Helical" evidence="7">
    <location>
        <begin position="105"/>
        <end position="124"/>
    </location>
</feature>
<evidence type="ECO:0000259" key="8">
    <source>
        <dbReference type="PROSITE" id="PS50928"/>
    </source>
</evidence>
<dbReference type="GO" id="GO:0005886">
    <property type="term" value="C:plasma membrane"/>
    <property type="evidence" value="ECO:0007669"/>
    <property type="project" value="UniProtKB-SubCell"/>
</dbReference>
<keyword evidence="10" id="KW-1185">Reference proteome</keyword>
<gene>
    <name evidence="9" type="ORF">VV01_17980</name>
</gene>
<comment type="caution">
    <text evidence="9">The sequence shown here is derived from an EMBL/GenBank/DDBJ whole genome shotgun (WGS) entry which is preliminary data.</text>
</comment>
<sequence length="299" mass="32889">MRRRTSLLFVTPALLLFGVFVLYPMVTAFSYAFFDWKGTTRSDFAGLDNFRTLFTKAPFTTDLPRAIGHNALFFIGTMLVQNTIGLSIAYFLYRRDRTRRILQTLYAMPYLLSPIVIGYLWTLLLSPTFGPVNTLLTKVGLESWAVPWLGQPSTALWVVVLVSVWQWIGFPVLLYGAALGGVPDDLTEAARVDGASHRQSFFKIVLPLLVPAIGTVSVLTFIFAMEAFALPYAIGGSTGNPAGATDFVSLLFYRTAFDSGAPDAVGTSSALATLLFVLIFGGAMLATWVLRRQERRITG</sequence>
<evidence type="ECO:0000256" key="2">
    <source>
        <dbReference type="ARBA" id="ARBA00022448"/>
    </source>
</evidence>
<dbReference type="Gene3D" id="1.10.3720.10">
    <property type="entry name" value="MetI-like"/>
    <property type="match status" value="1"/>
</dbReference>
<feature type="transmembrane region" description="Helical" evidence="7">
    <location>
        <begin position="71"/>
        <end position="93"/>
    </location>
</feature>
<dbReference type="PROSITE" id="PS50928">
    <property type="entry name" value="ABC_TM1"/>
    <property type="match status" value="1"/>
</dbReference>
<keyword evidence="5 7" id="KW-1133">Transmembrane helix</keyword>
<comment type="similarity">
    <text evidence="7">Belongs to the binding-protein-dependent transport system permease family.</text>
</comment>
<dbReference type="PANTHER" id="PTHR43227">
    <property type="entry name" value="BLL4140 PROTEIN"/>
    <property type="match status" value="1"/>
</dbReference>
<dbReference type="PATRIC" id="fig|1631356.3.peg.3582"/>
<reference evidence="10" key="1">
    <citation type="submission" date="2015-03" db="EMBL/GenBank/DDBJ databases">
        <title>Luteipulveratus halotolerans sp. nov., a novel actinobacterium (Dermacoccaceae) from Sarawak, Malaysia.</title>
        <authorList>
            <person name="Juboi H."/>
            <person name="Basik A."/>
            <person name="Shamsul S.S."/>
            <person name="Arnold P."/>
            <person name="Schmitt E.K."/>
            <person name="Sanglier J.-J."/>
            <person name="Yeo T."/>
        </authorList>
    </citation>
    <scope>NUCLEOTIDE SEQUENCE [LARGE SCALE GENOMIC DNA]</scope>
    <source>
        <strain evidence="10">C296001</strain>
    </source>
</reference>
<accession>A0A0L6CM50</accession>
<dbReference type="Proteomes" id="UP000037397">
    <property type="component" value="Unassembled WGS sequence"/>
</dbReference>
<dbReference type="EMBL" id="LAIR01000002">
    <property type="protein sequence ID" value="KNX38603.1"/>
    <property type="molecule type" value="Genomic_DNA"/>
</dbReference>
<evidence type="ECO:0000256" key="4">
    <source>
        <dbReference type="ARBA" id="ARBA00022692"/>
    </source>
</evidence>
<feature type="transmembrane region" description="Helical" evidence="7">
    <location>
        <begin position="7"/>
        <end position="34"/>
    </location>
</feature>
<dbReference type="AlphaFoldDB" id="A0A0L6CM50"/>
<evidence type="ECO:0000313" key="9">
    <source>
        <dbReference type="EMBL" id="KNX38603.1"/>
    </source>
</evidence>
<comment type="subcellular location">
    <subcellularLocation>
        <location evidence="1 7">Cell membrane</location>
        <topology evidence="1 7">Multi-pass membrane protein</topology>
    </subcellularLocation>
</comment>
<dbReference type="InterPro" id="IPR000515">
    <property type="entry name" value="MetI-like"/>
</dbReference>
<feature type="transmembrane region" description="Helical" evidence="7">
    <location>
        <begin position="270"/>
        <end position="290"/>
    </location>
</feature>
<dbReference type="Pfam" id="PF00528">
    <property type="entry name" value="BPD_transp_1"/>
    <property type="match status" value="1"/>
</dbReference>
<keyword evidence="3" id="KW-1003">Cell membrane</keyword>
<dbReference type="GO" id="GO:0055085">
    <property type="term" value="P:transmembrane transport"/>
    <property type="evidence" value="ECO:0007669"/>
    <property type="project" value="InterPro"/>
</dbReference>
<keyword evidence="6 7" id="KW-0472">Membrane</keyword>
<name>A0A0L6CM50_9MICO</name>
<dbReference type="SUPFAM" id="SSF161098">
    <property type="entry name" value="MetI-like"/>
    <property type="match status" value="1"/>
</dbReference>
<evidence type="ECO:0000256" key="3">
    <source>
        <dbReference type="ARBA" id="ARBA00022475"/>
    </source>
</evidence>
<dbReference type="OrthoDB" id="9805974at2"/>
<dbReference type="PANTHER" id="PTHR43227:SF8">
    <property type="entry name" value="DIACETYLCHITOBIOSE UPTAKE SYSTEM PERMEASE PROTEIN DASB"/>
    <property type="match status" value="1"/>
</dbReference>
<feature type="transmembrane region" description="Helical" evidence="7">
    <location>
        <begin position="155"/>
        <end position="180"/>
    </location>
</feature>
<dbReference type="InterPro" id="IPR035906">
    <property type="entry name" value="MetI-like_sf"/>
</dbReference>
<keyword evidence="2 7" id="KW-0813">Transport</keyword>
<feature type="domain" description="ABC transmembrane type-1" evidence="8">
    <location>
        <begin position="67"/>
        <end position="286"/>
    </location>
</feature>
<feature type="transmembrane region" description="Helical" evidence="7">
    <location>
        <begin position="201"/>
        <end position="224"/>
    </location>
</feature>
<evidence type="ECO:0000313" key="10">
    <source>
        <dbReference type="Proteomes" id="UP000037397"/>
    </source>
</evidence>
<protein>
    <submittedName>
        <fullName evidence="9">ABC transporter permease</fullName>
    </submittedName>
</protein>
<evidence type="ECO:0000256" key="6">
    <source>
        <dbReference type="ARBA" id="ARBA00023136"/>
    </source>
</evidence>
<dbReference type="InterPro" id="IPR050809">
    <property type="entry name" value="UgpAE/MalFG_permease"/>
</dbReference>
<dbReference type="CDD" id="cd06261">
    <property type="entry name" value="TM_PBP2"/>
    <property type="match status" value="1"/>
</dbReference>
<dbReference type="STRING" id="1631356.VV01_17980"/>
<keyword evidence="4 7" id="KW-0812">Transmembrane</keyword>
<proteinExistence type="inferred from homology"/>
<evidence type="ECO:0000256" key="1">
    <source>
        <dbReference type="ARBA" id="ARBA00004651"/>
    </source>
</evidence>
<dbReference type="RefSeq" id="WP_050671085.1">
    <property type="nucleotide sequence ID" value="NZ_LAIR01000002.1"/>
</dbReference>
<evidence type="ECO:0000256" key="5">
    <source>
        <dbReference type="ARBA" id="ARBA00022989"/>
    </source>
</evidence>
<organism evidence="9 10">
    <name type="scientific">Luteipulveratus halotolerans</name>
    <dbReference type="NCBI Taxonomy" id="1631356"/>
    <lineage>
        <taxon>Bacteria</taxon>
        <taxon>Bacillati</taxon>
        <taxon>Actinomycetota</taxon>
        <taxon>Actinomycetes</taxon>
        <taxon>Micrococcales</taxon>
        <taxon>Dermacoccaceae</taxon>
        <taxon>Luteipulveratus</taxon>
    </lineage>
</organism>
<evidence type="ECO:0000256" key="7">
    <source>
        <dbReference type="RuleBase" id="RU363032"/>
    </source>
</evidence>